<dbReference type="Proteomes" id="UP000289738">
    <property type="component" value="Chromosome B02"/>
</dbReference>
<sequence length="115" mass="13559">MARADNHDGDINRLYATWHITGTTDFEYRYVAILRRSRLLLSRRVSHTISPPDTIVPYLREDGFSDALPLRDFVFDNSLITVYVERWRPETHTFYLLLDECTITLQDVAYHLGLR</sequence>
<reference evidence="2 3" key="1">
    <citation type="submission" date="2019-01" db="EMBL/GenBank/DDBJ databases">
        <title>Sequencing of cultivated peanut Arachis hypogaea provides insights into genome evolution and oil improvement.</title>
        <authorList>
            <person name="Chen X."/>
        </authorList>
    </citation>
    <scope>NUCLEOTIDE SEQUENCE [LARGE SCALE GENOMIC DNA]</scope>
    <source>
        <strain evidence="3">cv. Fuhuasheng</strain>
        <tissue evidence="2">Leaves</tissue>
    </source>
</reference>
<proteinExistence type="predicted"/>
<dbReference type="InterPro" id="IPR044824">
    <property type="entry name" value="MAIN-like"/>
</dbReference>
<organism evidence="2 3">
    <name type="scientific">Arachis hypogaea</name>
    <name type="common">Peanut</name>
    <dbReference type="NCBI Taxonomy" id="3818"/>
    <lineage>
        <taxon>Eukaryota</taxon>
        <taxon>Viridiplantae</taxon>
        <taxon>Streptophyta</taxon>
        <taxon>Embryophyta</taxon>
        <taxon>Tracheophyta</taxon>
        <taxon>Spermatophyta</taxon>
        <taxon>Magnoliopsida</taxon>
        <taxon>eudicotyledons</taxon>
        <taxon>Gunneridae</taxon>
        <taxon>Pentapetalae</taxon>
        <taxon>rosids</taxon>
        <taxon>fabids</taxon>
        <taxon>Fabales</taxon>
        <taxon>Fabaceae</taxon>
        <taxon>Papilionoideae</taxon>
        <taxon>50 kb inversion clade</taxon>
        <taxon>dalbergioids sensu lato</taxon>
        <taxon>Dalbergieae</taxon>
        <taxon>Pterocarpus clade</taxon>
        <taxon>Arachis</taxon>
    </lineage>
</organism>
<gene>
    <name evidence="2" type="ORF">Ahy_B02g059008</name>
</gene>
<feature type="domain" description="Aminotransferase-like plant mobile" evidence="1">
    <location>
        <begin position="68"/>
        <end position="115"/>
    </location>
</feature>
<dbReference type="EMBL" id="SDMP01000012">
    <property type="protein sequence ID" value="RYR25313.1"/>
    <property type="molecule type" value="Genomic_DNA"/>
</dbReference>
<dbReference type="AlphaFoldDB" id="A0A445AFW3"/>
<evidence type="ECO:0000313" key="3">
    <source>
        <dbReference type="Proteomes" id="UP000289738"/>
    </source>
</evidence>
<accession>A0A445AFW3</accession>
<dbReference type="PANTHER" id="PTHR46033">
    <property type="entry name" value="PROTEIN MAIN-LIKE 2"/>
    <property type="match status" value="1"/>
</dbReference>
<keyword evidence="3" id="KW-1185">Reference proteome</keyword>
<name>A0A445AFW3_ARAHY</name>
<evidence type="ECO:0000259" key="1">
    <source>
        <dbReference type="Pfam" id="PF10536"/>
    </source>
</evidence>
<dbReference type="GO" id="GO:0010073">
    <property type="term" value="P:meristem maintenance"/>
    <property type="evidence" value="ECO:0007669"/>
    <property type="project" value="InterPro"/>
</dbReference>
<comment type="caution">
    <text evidence="2">The sequence shown here is derived from an EMBL/GenBank/DDBJ whole genome shotgun (WGS) entry which is preliminary data.</text>
</comment>
<dbReference type="PANTHER" id="PTHR46033:SF8">
    <property type="entry name" value="PROTEIN MAINTENANCE OF MERISTEMS-LIKE"/>
    <property type="match status" value="1"/>
</dbReference>
<dbReference type="Pfam" id="PF10536">
    <property type="entry name" value="PMD"/>
    <property type="match status" value="1"/>
</dbReference>
<dbReference type="InterPro" id="IPR019557">
    <property type="entry name" value="AminoTfrase-like_pln_mobile"/>
</dbReference>
<protein>
    <recommendedName>
        <fullName evidence="1">Aminotransferase-like plant mobile domain-containing protein</fullName>
    </recommendedName>
</protein>
<evidence type="ECO:0000313" key="2">
    <source>
        <dbReference type="EMBL" id="RYR25313.1"/>
    </source>
</evidence>